<evidence type="ECO:0000256" key="7">
    <source>
        <dbReference type="ARBA" id="ARBA00023277"/>
    </source>
</evidence>
<dbReference type="SUPFAM" id="SSF51445">
    <property type="entry name" value="(Trans)glycosidases"/>
    <property type="match status" value="1"/>
</dbReference>
<name>A0A6L7F0E0_9ACTN</name>
<sequence length="625" mass="68080">MSQTPTDAAFDSAVDDWGVQHRWLDAADEVHEADADTVRRLREAIGTPPADLEDRAPVVTRPGRELGLGRVQVRCEDGTEREVDGRLPEDFPLGYHRLTTAAGMERRLVVSPGRCWLPDEPTWGWAVQLYAARSTRSWGIGDLGDLRTLRELTEAAGGGFVLVNPLHAVAPVVEGSSMEASPYLPATRRFRNPVYLRVEDVPGHEPGDVDTARRDAVAATDLVDRDAAWALKRAALRAAYDRSGGADSAFAAWRDEQGEPLEEFATWSALAEALGAQHGIDWHGWPTELRDPRGDGVATWRAEHAEDVGFHAWLQWQLDAQLRAASGDLIVIQDLPIGVSGGGADAWAWQDVLAEGVSVGAPPDALNTLGQDWGSPPLVPWRLRAADYEPFVESVRATIAGAGGLRIDHVMGLFRLWWIPEEGDARGGGYVRYPSDDLLDIVALESHRAQAVVVGEDLGTVEPGVAEALAERRILSYKVLWFEDDAPSSWPREALATVTTHDLPTVAGLWTGADARDQLDATDMPEDDVRSGREELLSRLTREPLDDGAGPADAVQAAYRQLVEAPSLLVALSLEDAVLEERRPNVPGTTERENWRIPLAVPVDRLGDSPEVGRLLDLVRAAYGG</sequence>
<evidence type="ECO:0000256" key="5">
    <source>
        <dbReference type="ARBA" id="ARBA00022676"/>
    </source>
</evidence>
<evidence type="ECO:0000313" key="12">
    <source>
        <dbReference type="Proteomes" id="UP000473325"/>
    </source>
</evidence>
<evidence type="ECO:0000256" key="6">
    <source>
        <dbReference type="ARBA" id="ARBA00022679"/>
    </source>
</evidence>
<accession>A0A6L7F0E0</accession>
<gene>
    <name evidence="11" type="primary">malQ</name>
    <name evidence="11" type="ORF">GRQ65_01505</name>
</gene>
<dbReference type="Gene3D" id="3.20.20.80">
    <property type="entry name" value="Glycosidases"/>
    <property type="match status" value="1"/>
</dbReference>
<dbReference type="PANTHER" id="PTHR32438">
    <property type="entry name" value="4-ALPHA-GLUCANOTRANSFERASE DPE1, CHLOROPLASTIC/AMYLOPLASTIC"/>
    <property type="match status" value="1"/>
</dbReference>
<dbReference type="GO" id="GO:0004134">
    <property type="term" value="F:4-alpha-glucanotransferase activity"/>
    <property type="evidence" value="ECO:0007669"/>
    <property type="project" value="UniProtKB-EC"/>
</dbReference>
<dbReference type="GO" id="GO:0005975">
    <property type="term" value="P:carbohydrate metabolic process"/>
    <property type="evidence" value="ECO:0007669"/>
    <property type="project" value="InterPro"/>
</dbReference>
<evidence type="ECO:0000256" key="3">
    <source>
        <dbReference type="ARBA" id="ARBA00012560"/>
    </source>
</evidence>
<organism evidence="11 12">
    <name type="scientific">Nocardioides flavescens</name>
    <dbReference type="NCBI Taxonomy" id="2691959"/>
    <lineage>
        <taxon>Bacteria</taxon>
        <taxon>Bacillati</taxon>
        <taxon>Actinomycetota</taxon>
        <taxon>Actinomycetes</taxon>
        <taxon>Propionibacteriales</taxon>
        <taxon>Nocardioidaceae</taxon>
        <taxon>Nocardioides</taxon>
    </lineage>
</organism>
<dbReference type="PANTHER" id="PTHR32438:SF5">
    <property type="entry name" value="4-ALPHA-GLUCANOTRANSFERASE DPE1, CHLOROPLASTIC_AMYLOPLASTIC"/>
    <property type="match status" value="1"/>
</dbReference>
<evidence type="ECO:0000256" key="10">
    <source>
        <dbReference type="RuleBase" id="RU361207"/>
    </source>
</evidence>
<comment type="similarity">
    <text evidence="2 10">Belongs to the disproportionating enzyme family.</text>
</comment>
<proteinExistence type="inferred from homology"/>
<dbReference type="NCBIfam" id="TIGR00217">
    <property type="entry name" value="malQ"/>
    <property type="match status" value="1"/>
</dbReference>
<dbReference type="RefSeq" id="WP_160874429.1">
    <property type="nucleotide sequence ID" value="NZ_WUEK01000001.1"/>
</dbReference>
<keyword evidence="5 10" id="KW-0328">Glycosyltransferase</keyword>
<keyword evidence="6 10" id="KW-0808">Transferase</keyword>
<dbReference type="Pfam" id="PF02446">
    <property type="entry name" value="Glyco_hydro_77"/>
    <property type="match status" value="1"/>
</dbReference>
<evidence type="ECO:0000313" key="11">
    <source>
        <dbReference type="EMBL" id="MXG88224.1"/>
    </source>
</evidence>
<dbReference type="InterPro" id="IPR003385">
    <property type="entry name" value="Glyco_hydro_77"/>
</dbReference>
<comment type="caution">
    <text evidence="11">The sequence shown here is derived from an EMBL/GenBank/DDBJ whole genome shotgun (WGS) entry which is preliminary data.</text>
</comment>
<comment type="catalytic activity">
    <reaction evidence="1 10">
        <text>Transfers a segment of a (1-&gt;4)-alpha-D-glucan to a new position in an acceptor, which may be glucose or a (1-&gt;4)-alpha-D-glucan.</text>
        <dbReference type="EC" id="2.4.1.25"/>
    </reaction>
</comment>
<evidence type="ECO:0000256" key="1">
    <source>
        <dbReference type="ARBA" id="ARBA00000439"/>
    </source>
</evidence>
<dbReference type="AlphaFoldDB" id="A0A6L7F0E0"/>
<dbReference type="Proteomes" id="UP000473325">
    <property type="component" value="Unassembled WGS sequence"/>
</dbReference>
<dbReference type="EC" id="2.4.1.25" evidence="3 10"/>
<reference evidence="11 12" key="1">
    <citation type="submission" date="2019-12" db="EMBL/GenBank/DDBJ databases">
        <authorList>
            <person name="Kun Z."/>
        </authorList>
    </citation>
    <scope>NUCLEOTIDE SEQUENCE [LARGE SCALE GENOMIC DNA]</scope>
    <source>
        <strain evidence="11 12">YIM 123512</strain>
    </source>
</reference>
<dbReference type="EMBL" id="WUEK01000001">
    <property type="protein sequence ID" value="MXG88224.1"/>
    <property type="molecule type" value="Genomic_DNA"/>
</dbReference>
<evidence type="ECO:0000256" key="8">
    <source>
        <dbReference type="ARBA" id="ARBA00031423"/>
    </source>
</evidence>
<evidence type="ECO:0000256" key="4">
    <source>
        <dbReference type="ARBA" id="ARBA00020295"/>
    </source>
</evidence>
<evidence type="ECO:0000256" key="2">
    <source>
        <dbReference type="ARBA" id="ARBA00005684"/>
    </source>
</evidence>
<evidence type="ECO:0000256" key="9">
    <source>
        <dbReference type="ARBA" id="ARBA00031501"/>
    </source>
</evidence>
<keyword evidence="12" id="KW-1185">Reference proteome</keyword>
<dbReference type="InterPro" id="IPR017853">
    <property type="entry name" value="GH"/>
</dbReference>
<keyword evidence="7 10" id="KW-0119">Carbohydrate metabolism</keyword>
<protein>
    <recommendedName>
        <fullName evidence="4 10">4-alpha-glucanotransferase</fullName>
        <ecNumber evidence="3 10">2.4.1.25</ecNumber>
    </recommendedName>
    <alternativeName>
        <fullName evidence="8 10">Amylomaltase</fullName>
    </alternativeName>
    <alternativeName>
        <fullName evidence="9 10">Disproportionating enzyme</fullName>
    </alternativeName>
</protein>